<dbReference type="Proteomes" id="UP000233256">
    <property type="component" value="Unassembled WGS sequence"/>
</dbReference>
<accession>A0A2N1PLH7</accession>
<dbReference type="SUPFAM" id="SSF53300">
    <property type="entry name" value="vWA-like"/>
    <property type="match status" value="1"/>
</dbReference>
<organism evidence="2 3">
    <name type="scientific">Candidatus Wallbacteria bacterium HGW-Wallbacteria-1</name>
    <dbReference type="NCBI Taxonomy" id="2013854"/>
    <lineage>
        <taxon>Bacteria</taxon>
        <taxon>Candidatus Walliibacteriota</taxon>
    </lineage>
</organism>
<evidence type="ECO:0000259" key="1">
    <source>
        <dbReference type="SMART" id="SM00327"/>
    </source>
</evidence>
<feature type="domain" description="VWFA" evidence="1">
    <location>
        <begin position="76"/>
        <end position="245"/>
    </location>
</feature>
<sequence>MLTRELIKKIRRIEITTSHLVEDLFSGEYHSIFKGRGMEFAEVREYQRGDDVRTIDWNVTARMNRPFVKQFCEERELTVMLMVDASSSEAFGTHGMAKAELAAEICALLAFSAIKNNDRVGLMFFTDGVEKYIPPKKGKQHVIRVIREVLCFSPRGRGTDIAQALAYLNRVTTRRCVVFLLSDFMSGGYEKDLMAASRRHDITTISLADRREEELPDVGLVNLMDAETGEEVLVDTSDPQVREVFARLSARDRQGLKRSMDGMKVGIVRTRTDQGYVNPLVAYFRKRSKKR</sequence>
<dbReference type="InterPro" id="IPR002881">
    <property type="entry name" value="DUF58"/>
</dbReference>
<proteinExistence type="predicted"/>
<comment type="caution">
    <text evidence="2">The sequence shown here is derived from an EMBL/GenBank/DDBJ whole genome shotgun (WGS) entry which is preliminary data.</text>
</comment>
<evidence type="ECO:0000313" key="3">
    <source>
        <dbReference type="Proteomes" id="UP000233256"/>
    </source>
</evidence>
<dbReference type="InterPro" id="IPR002035">
    <property type="entry name" value="VWF_A"/>
</dbReference>
<protein>
    <submittedName>
        <fullName evidence="2">DUF58 domain-containing protein</fullName>
    </submittedName>
</protein>
<dbReference type="Gene3D" id="3.40.50.410">
    <property type="entry name" value="von Willebrand factor, type A domain"/>
    <property type="match status" value="1"/>
</dbReference>
<reference evidence="2 3" key="1">
    <citation type="journal article" date="2017" name="ISME J.">
        <title>Potential for microbial H2 and metal transformations associated with novel bacteria and archaea in deep terrestrial subsurface sediments.</title>
        <authorList>
            <person name="Hernsdorf A.W."/>
            <person name="Amano Y."/>
            <person name="Miyakawa K."/>
            <person name="Ise K."/>
            <person name="Suzuki Y."/>
            <person name="Anantharaman K."/>
            <person name="Probst A."/>
            <person name="Burstein D."/>
            <person name="Thomas B.C."/>
            <person name="Banfield J.F."/>
        </authorList>
    </citation>
    <scope>NUCLEOTIDE SEQUENCE [LARGE SCALE GENOMIC DNA]</scope>
    <source>
        <strain evidence="2">HGW-Wallbacteria-1</strain>
    </source>
</reference>
<name>A0A2N1PLH7_9BACT</name>
<dbReference type="InterPro" id="IPR036465">
    <property type="entry name" value="vWFA_dom_sf"/>
</dbReference>
<dbReference type="PANTHER" id="PTHR33608:SF6">
    <property type="entry name" value="BLL2464 PROTEIN"/>
    <property type="match status" value="1"/>
</dbReference>
<dbReference type="PANTHER" id="PTHR33608">
    <property type="entry name" value="BLL2464 PROTEIN"/>
    <property type="match status" value="1"/>
</dbReference>
<gene>
    <name evidence="2" type="ORF">CVV64_15405</name>
</gene>
<evidence type="ECO:0000313" key="2">
    <source>
        <dbReference type="EMBL" id="PKK89194.1"/>
    </source>
</evidence>
<dbReference type="AlphaFoldDB" id="A0A2N1PLH7"/>
<dbReference type="EMBL" id="PGXC01000023">
    <property type="protein sequence ID" value="PKK89194.1"/>
    <property type="molecule type" value="Genomic_DNA"/>
</dbReference>
<dbReference type="Pfam" id="PF01882">
    <property type="entry name" value="DUF58"/>
    <property type="match status" value="1"/>
</dbReference>
<dbReference type="SMART" id="SM00327">
    <property type="entry name" value="VWA"/>
    <property type="match status" value="1"/>
</dbReference>